<evidence type="ECO:0000313" key="22">
    <source>
        <dbReference type="Proteomes" id="UP000531559"/>
    </source>
</evidence>
<dbReference type="CDD" id="cd17724">
    <property type="entry name" value="BRCT_p53bp1_rpt2"/>
    <property type="match status" value="1"/>
</dbReference>
<feature type="region of interest" description="Disordered" evidence="19">
    <location>
        <begin position="965"/>
        <end position="1045"/>
    </location>
</feature>
<evidence type="ECO:0000256" key="3">
    <source>
        <dbReference type="ARBA" id="ARBA00022454"/>
    </source>
</evidence>
<keyword evidence="8" id="KW-0227">DNA damage</keyword>
<dbReference type="SUPFAM" id="SSF52113">
    <property type="entry name" value="BRCT domain"/>
    <property type="match status" value="2"/>
</dbReference>
<dbReference type="Pfam" id="PF09038">
    <property type="entry name" value="53-BP1_Tudor"/>
    <property type="match status" value="1"/>
</dbReference>
<accession>A0A7K7WRM7</accession>
<dbReference type="GO" id="GO:0006303">
    <property type="term" value="P:double-strand break repair via nonhomologous end joining"/>
    <property type="evidence" value="ECO:0007669"/>
    <property type="project" value="UniProtKB-ARBA"/>
</dbReference>
<evidence type="ECO:0000256" key="1">
    <source>
        <dbReference type="ARBA" id="ARBA00004123"/>
    </source>
</evidence>
<dbReference type="InterPro" id="IPR036420">
    <property type="entry name" value="BRCT_dom_sf"/>
</dbReference>
<feature type="region of interest" description="Disordered" evidence="19">
    <location>
        <begin position="49"/>
        <end position="69"/>
    </location>
</feature>
<dbReference type="Proteomes" id="UP000531559">
    <property type="component" value="Unassembled WGS sequence"/>
</dbReference>
<dbReference type="GO" id="GO:0000077">
    <property type="term" value="P:DNA damage checkpoint signaling"/>
    <property type="evidence" value="ECO:0007669"/>
    <property type="project" value="TreeGrafter"/>
</dbReference>
<keyword evidence="17" id="KW-0137">Centromere</keyword>
<dbReference type="GO" id="GO:0003677">
    <property type="term" value="F:DNA binding"/>
    <property type="evidence" value="ECO:0007669"/>
    <property type="project" value="UniProtKB-KW"/>
</dbReference>
<dbReference type="InterPro" id="IPR001357">
    <property type="entry name" value="BRCT_dom"/>
</dbReference>
<dbReference type="SUPFAM" id="SSF63748">
    <property type="entry name" value="Tudor/PWWP/MBT"/>
    <property type="match status" value="2"/>
</dbReference>
<evidence type="ECO:0000256" key="5">
    <source>
        <dbReference type="ARBA" id="ARBA00022499"/>
    </source>
</evidence>
<dbReference type="InterPro" id="IPR047250">
    <property type="entry name" value="BRCT_p53bp1-like_rpt2"/>
</dbReference>
<dbReference type="SMART" id="SM00292">
    <property type="entry name" value="BRCT"/>
    <property type="match status" value="2"/>
</dbReference>
<evidence type="ECO:0000256" key="7">
    <source>
        <dbReference type="ARBA" id="ARBA00022737"/>
    </source>
</evidence>
<keyword evidence="10" id="KW-0832">Ubl conjugation</keyword>
<dbReference type="FunFam" id="3.40.50.10190:FF:000003">
    <property type="entry name" value="Tumor suppressor p53-binding protein 1"/>
    <property type="match status" value="1"/>
</dbReference>
<dbReference type="OrthoDB" id="129353at2759"/>
<dbReference type="CDD" id="cd20383">
    <property type="entry name" value="Tudor_53BP1"/>
    <property type="match status" value="1"/>
</dbReference>
<name>A0A7K7WRM7_9AVES</name>
<dbReference type="GO" id="GO:0035861">
    <property type="term" value="C:site of double-strand break"/>
    <property type="evidence" value="ECO:0007669"/>
    <property type="project" value="UniProtKB-ARBA"/>
</dbReference>
<dbReference type="FunFam" id="2.30.30.140:FF:000021">
    <property type="entry name" value="Tumor suppressor p53-binding protein 1"/>
    <property type="match status" value="1"/>
</dbReference>
<dbReference type="PANTHER" id="PTHR15321">
    <property type="entry name" value="TUMOR SUPPRESSOR P53-BINDING PROTEIN 1"/>
    <property type="match status" value="1"/>
</dbReference>
<evidence type="ECO:0000259" key="20">
    <source>
        <dbReference type="PROSITE" id="PS50172"/>
    </source>
</evidence>
<dbReference type="InterPro" id="IPR014722">
    <property type="entry name" value="Rib_uL2_dom2"/>
</dbReference>
<dbReference type="GO" id="GO:2000042">
    <property type="term" value="P:negative regulation of double-strand break repair via homologous recombination"/>
    <property type="evidence" value="ECO:0007669"/>
    <property type="project" value="UniProtKB-ARBA"/>
</dbReference>
<dbReference type="PROSITE" id="PS50172">
    <property type="entry name" value="BRCT"/>
    <property type="match status" value="2"/>
</dbReference>
<dbReference type="GO" id="GO:0016604">
    <property type="term" value="C:nuclear body"/>
    <property type="evidence" value="ECO:0007669"/>
    <property type="project" value="UniProtKB-ARBA"/>
</dbReference>
<feature type="region of interest" description="Disordered" evidence="19">
    <location>
        <begin position="912"/>
        <end position="939"/>
    </location>
</feature>
<keyword evidence="5" id="KW-1017">Isopeptide bond</keyword>
<feature type="domain" description="BRCT" evidence="20">
    <location>
        <begin position="1328"/>
        <end position="1452"/>
    </location>
</feature>
<evidence type="ECO:0000256" key="6">
    <source>
        <dbReference type="ARBA" id="ARBA00022553"/>
    </source>
</evidence>
<dbReference type="EMBL" id="VZSV01000315">
    <property type="protein sequence ID" value="NXA55789.1"/>
    <property type="molecule type" value="Genomic_DNA"/>
</dbReference>
<evidence type="ECO:0000256" key="9">
    <source>
        <dbReference type="ARBA" id="ARBA00022838"/>
    </source>
</evidence>
<evidence type="ECO:0000256" key="2">
    <source>
        <dbReference type="ARBA" id="ARBA00004629"/>
    </source>
</evidence>
<reference evidence="21 22" key="1">
    <citation type="submission" date="2019-09" db="EMBL/GenBank/DDBJ databases">
        <title>Bird 10,000 Genomes (B10K) Project - Family phase.</title>
        <authorList>
            <person name="Zhang G."/>
        </authorList>
    </citation>
    <scope>NUCLEOTIDE SEQUENCE [LARGE SCALE GENOMIC DNA]</scope>
    <source>
        <strain evidence="21">B10K-MSB-01</strain>
    </source>
</reference>
<dbReference type="Gene3D" id="2.30.30.140">
    <property type="match status" value="1"/>
</dbReference>
<keyword evidence="11" id="KW-0805">Transcription regulation</keyword>
<keyword evidence="16" id="KW-0539">Nucleus</keyword>
<feature type="region of interest" description="Disordered" evidence="19">
    <location>
        <begin position="710"/>
        <end position="734"/>
    </location>
</feature>
<keyword evidence="14" id="KW-0804">Transcription</keyword>
<feature type="region of interest" description="Disordered" evidence="19">
    <location>
        <begin position="1234"/>
        <end position="1291"/>
    </location>
</feature>
<evidence type="ECO:0000256" key="10">
    <source>
        <dbReference type="ARBA" id="ARBA00022843"/>
    </source>
</evidence>
<feature type="domain" description="BRCT" evidence="20">
    <location>
        <begin position="1468"/>
        <end position="1568"/>
    </location>
</feature>
<dbReference type="GO" id="GO:0045944">
    <property type="term" value="P:positive regulation of transcription by RNA polymerase II"/>
    <property type="evidence" value="ECO:0007669"/>
    <property type="project" value="TreeGrafter"/>
</dbReference>
<feature type="non-terminal residue" evidence="21">
    <location>
        <position position="1"/>
    </location>
</feature>
<evidence type="ECO:0000256" key="12">
    <source>
        <dbReference type="ARBA" id="ARBA00023125"/>
    </source>
</evidence>
<feature type="compositionally biased region" description="Low complexity" evidence="19">
    <location>
        <begin position="460"/>
        <end position="476"/>
    </location>
</feature>
<evidence type="ECO:0000256" key="16">
    <source>
        <dbReference type="ARBA" id="ARBA00023242"/>
    </source>
</evidence>
<keyword evidence="15" id="KW-0234">DNA repair</keyword>
<keyword evidence="4" id="KW-0488">Methylation</keyword>
<feature type="region of interest" description="Disordered" evidence="19">
    <location>
        <begin position="1349"/>
        <end position="1368"/>
    </location>
</feature>
<keyword evidence="22" id="KW-1185">Reference proteome</keyword>
<dbReference type="FunFam" id="3.40.50.10190:FF:000005">
    <property type="entry name" value="Tumor suppressor p53-binding protein 1"/>
    <property type="match status" value="1"/>
</dbReference>
<feature type="region of interest" description="Disordered" evidence="19">
    <location>
        <begin position="456"/>
        <end position="479"/>
    </location>
</feature>
<evidence type="ECO:0000256" key="19">
    <source>
        <dbReference type="SAM" id="MobiDB-lite"/>
    </source>
</evidence>
<evidence type="ECO:0000313" key="21">
    <source>
        <dbReference type="EMBL" id="NXA55789.1"/>
    </source>
</evidence>
<gene>
    <name evidence="21" type="primary">Tp53bp1</name>
    <name evidence="21" type="ORF">NOTJUL_R09532</name>
</gene>
<proteinExistence type="predicted"/>
<comment type="caution">
    <text evidence="21">The sequence shown here is derived from an EMBL/GenBank/DDBJ whole genome shotgun (WGS) entry which is preliminary data.</text>
</comment>
<dbReference type="GO" id="GO:0045830">
    <property type="term" value="P:positive regulation of isotype switching"/>
    <property type="evidence" value="ECO:0007669"/>
    <property type="project" value="UniProtKB-ARBA"/>
</dbReference>
<evidence type="ECO:0000256" key="13">
    <source>
        <dbReference type="ARBA" id="ARBA00023159"/>
    </source>
</evidence>
<dbReference type="InterPro" id="IPR015125">
    <property type="entry name" value="53-BP1_Tudor"/>
</dbReference>
<dbReference type="Gene3D" id="2.30.30.30">
    <property type="match status" value="1"/>
</dbReference>
<keyword evidence="9" id="KW-0995">Kinetochore</keyword>
<dbReference type="Pfam" id="PF18428">
    <property type="entry name" value="BRCT_3"/>
    <property type="match status" value="1"/>
</dbReference>
<keyword evidence="6" id="KW-0597">Phosphoprotein</keyword>
<feature type="compositionally biased region" description="Low complexity" evidence="19">
    <location>
        <begin position="917"/>
        <end position="934"/>
    </location>
</feature>
<comment type="subcellular location">
    <subcellularLocation>
        <location evidence="2">Chromosome</location>
        <location evidence="2">Centromere</location>
        <location evidence="2">Kinetochore</location>
    </subcellularLocation>
    <subcellularLocation>
        <location evidence="1">Nucleus</location>
    </subcellularLocation>
</comment>
<dbReference type="PANTHER" id="PTHR15321:SF3">
    <property type="entry name" value="TP53-BINDING PROTEIN 1"/>
    <property type="match status" value="1"/>
</dbReference>
<dbReference type="CDD" id="cd17745">
    <property type="entry name" value="BRCT_p53bp1_rpt1"/>
    <property type="match status" value="1"/>
</dbReference>
<dbReference type="Gene3D" id="3.40.50.10190">
    <property type="entry name" value="BRCT domain"/>
    <property type="match status" value="2"/>
</dbReference>
<evidence type="ECO:0000256" key="11">
    <source>
        <dbReference type="ARBA" id="ARBA00023015"/>
    </source>
</evidence>
<evidence type="ECO:0000256" key="4">
    <source>
        <dbReference type="ARBA" id="ARBA00022481"/>
    </source>
</evidence>
<dbReference type="GO" id="GO:0042393">
    <property type="term" value="F:histone binding"/>
    <property type="evidence" value="ECO:0007669"/>
    <property type="project" value="TreeGrafter"/>
</dbReference>
<keyword evidence="7" id="KW-0677">Repeat</keyword>
<feature type="region of interest" description="Disordered" evidence="19">
    <location>
        <begin position="503"/>
        <end position="524"/>
    </location>
</feature>
<keyword evidence="13" id="KW-0010">Activator</keyword>
<evidence type="ECO:0000256" key="17">
    <source>
        <dbReference type="ARBA" id="ARBA00023328"/>
    </source>
</evidence>
<evidence type="ECO:0000256" key="8">
    <source>
        <dbReference type="ARBA" id="ARBA00022763"/>
    </source>
</evidence>
<dbReference type="InterPro" id="IPR047249">
    <property type="entry name" value="BRCT_p53bp1-like_rpt1"/>
</dbReference>
<organism evidence="21 22">
    <name type="scientific">Nothocercus julius</name>
    <dbReference type="NCBI Taxonomy" id="2585813"/>
    <lineage>
        <taxon>Eukaryota</taxon>
        <taxon>Metazoa</taxon>
        <taxon>Chordata</taxon>
        <taxon>Craniata</taxon>
        <taxon>Vertebrata</taxon>
        <taxon>Euteleostomi</taxon>
        <taxon>Archelosauria</taxon>
        <taxon>Archosauria</taxon>
        <taxon>Dinosauria</taxon>
        <taxon>Saurischia</taxon>
        <taxon>Theropoda</taxon>
        <taxon>Coelurosauria</taxon>
        <taxon>Aves</taxon>
        <taxon>Palaeognathae</taxon>
        <taxon>Tinamiformes</taxon>
        <taxon>Tinamidae</taxon>
        <taxon>Nothocercus</taxon>
    </lineage>
</organism>
<keyword evidence="12" id="KW-0238">DNA-binding</keyword>
<evidence type="ECO:0000256" key="14">
    <source>
        <dbReference type="ARBA" id="ARBA00023163"/>
    </source>
</evidence>
<evidence type="ECO:0000256" key="18">
    <source>
        <dbReference type="ARBA" id="ARBA00073180"/>
    </source>
</evidence>
<feature type="non-terminal residue" evidence="21">
    <location>
        <position position="1576"/>
    </location>
</feature>
<protein>
    <recommendedName>
        <fullName evidence="18">TP53-binding protein 1</fullName>
    </recommendedName>
</protein>
<feature type="compositionally biased region" description="Low complexity" evidence="19">
    <location>
        <begin position="1244"/>
        <end position="1255"/>
    </location>
</feature>
<evidence type="ECO:0000256" key="15">
    <source>
        <dbReference type="ARBA" id="ARBA00023204"/>
    </source>
</evidence>
<keyword evidence="3" id="KW-0158">Chromosome</keyword>
<dbReference type="GO" id="GO:0000776">
    <property type="term" value="C:kinetochore"/>
    <property type="evidence" value="ECO:0007669"/>
    <property type="project" value="UniProtKB-KW"/>
</dbReference>
<dbReference type="InterPro" id="IPR047252">
    <property type="entry name" value="TP53BP1-like"/>
</dbReference>
<sequence length="1576" mass="171559">EEQMDILLPAEGKKSMQEKQGADVLVDISTPCILPEPPVLLQASTPVSQSIPAFSPGSLPIPSQPEFSHDIFIPTQSPEERHKGEDKACLAGDLSGRTGTLSRMPAGDSVSQPSDTCKLMLSVSECSQATNAEDSSGSLETGQDSETTQIEMVSECKASGLSLSSMKNDNVQLRLDAGHQALSENCEKAKKEDVQATRKPIMLVAEGIANDGSLVPTYDVDHECNSRSQAAADLSDQPEVLSYALGKEAQCDDNPLEENSEPEAVPETQCEEQEKLQVEMKQANEDGSLININDTQKFILEKQVQCPEDMEVELADGSCKNIKNLSDQTQELGKAGPESWEKKTSKACILGNADVTNMEKLSFRSVSENIPKLSKVLSPLSVGGLLEQHNNLLPKLKIDVSSEVALYAKNHPDSSELGQIMNQPACQEKGANMLVTRQENQVPKSTADTVMTRNMEQEEQMQPQEKAAAKSPSPSSGTPFHFTLPKEGDVIQPLMNVTPPLIGQLKMGPRRHSTPIVDDSCPDSTIATSDVTAEGTMGTNNSVTVESALVSTDTSEACEKRDSGAAPDTDVKLSLRMNLITPLNDGSEESLPFNLERPTASERKNGSSVVASAPASSQKLSSVFSRVCEVRREDEARGHGLSTSPFRENLFSFPGPQEDKELCKSPGKWQHQQHKAEDNGGQVQISKQLQQDCNQQPSHVEEVESVEAGIVSSQTEEGERVSKKPSKAVTTEQRIEGRERWENTNNKGIQTAADFLFAPTTVTTATQTAEEFFGLVEMGTSMSGQRPDQQDAKIQTEESREKLVNASGEDTDSLHSQGEEEFNLIHPPRGRVQHRHIRTIREVRTVVTRVITDIYYINGAEVERKVVEETEEPVVECQECETDTSSCRNAVGSSLTSGDLGDVSSFSSKASSLHRTSSGASSGHSAAHSSSNSGRGTEAIKGKACGMETGEFALPVGRGILGKLSPRKGVGQPASPLRVRQTGALPCEEDEDSLLGARQGGRAPVTPRGRGKRGRPPSRATGTRDLTGLPGVEDLSTTASPEEKSFTRTVRLPDGGEKSDAVDFCALRRSDSPEIPLQVVAGPSDCVDSSSGSSFVGLRVVAKWSSNGYFYSGMITQDVGAGKYKLLFDDGYECDVLGKDILLCDPIPLETEVTALSEDEYFSAGVVKGHRKESGELYYCIEKEGQRKWYKRMAVILSLEQGNKLREQFGLGPYEPVTPLTKAADISLDNLVEGKRKRRSNLGSPSTSSSSTTPTRKGLDSPRISLGMPSGKRKLVASEDERVPAKRGRKSAAVKPGAVRAVEFVSTCESTDAINPAVLEDHHGPLPHNKTLFLGYAFLLTMATPSDKLVNRQKPSDGPAGSSEEEEEFLEMTPYNKHYIAQQLRAGAGYILEDFNETQCNAAYQCLLIADQHCQTRMYLLCLARGIPCVSHIWVHDSCHANQLQNYRNYLLPAGYSLQEQKLLEWHPRENPFHNLKVLLVSDQQQNFLDLWSEILMTGGAASVKQHYSNTHNKDIALGVYDVVVTDFSCPAGLLKCAEALQLPVVSQEWVIQSLIAGERVGYSKHPKYKHDYVPH</sequence>
<dbReference type="FunFam" id="2.30.30.30:FF:000019">
    <property type="entry name" value="Tumor suppressor p53-binding protein 1"/>
    <property type="match status" value="1"/>
</dbReference>
<dbReference type="GO" id="GO:0140005">
    <property type="term" value="F:histone H4K20me2 reader activity"/>
    <property type="evidence" value="ECO:0007669"/>
    <property type="project" value="UniProtKB-ARBA"/>
</dbReference>